<evidence type="ECO:0000256" key="1">
    <source>
        <dbReference type="SAM" id="MobiDB-lite"/>
    </source>
</evidence>
<dbReference type="Proteomes" id="UP001642464">
    <property type="component" value="Unassembled WGS sequence"/>
</dbReference>
<name>A0ABP0NC66_9DINO</name>
<sequence length="1137" mass="128038">MPSHPFLLTDEGTVDPWWLHNWPVGGVALVLGGSVDIRKVRKEVKKPLRSQDVSIHILHATLWGEKFRKFKPKGRFLLLATETLFRKKYSSLRNMLWVVFDMCEKHERQTPQIHTTEMDFLRQFGHCEVQVTVDITRGEQKRRKDLLFDENSGRCRYRPKREVNDDSMADTNLLDCEIWRICGCEDFVGFPLPGVHPDDAFWDYLFGWSTDRGTFQTHSEDRLGFNSLPINFLLREATSGNQPQKRLAAILMVAAVQLVSSRGFAPVFQHGRTLAFDSHTVWDMTETAVFLDCFLTGGGRWSKEATLTSLAWQYVFQRRQCVWELRNLDGRTVQDYLDGEVELRWKLQSLLEELLRIMDDFHLRLRDELKAWCEKWNLPHLSDDPSILDAPHGPSGEVLEKVMQQAATKAHRVHTPDDVPPFNFVVPMCEIRRPRWLRLAEEPNGHFEVRFDGDSSAFERVHRRHFPGKGGVQGRIFNPDSQKGKRLLASVMFLNLLLDHDQDLDEEEWWQWQLHRWHVREDPQVMYKFQQCAHGSSGQCTIRFPTTPMGFFAPGDCKADCPRYKLSEGYEIVGDEDAQNVVSFTQSKDRSDRAARSDRAGEAAREGGGFPEPQVDGIAELQLQKVALKAVAAVEALDRSLLNITGVNHGISIGIRCVDGYGRVPGAVERVECNDGQWSSLSLFCAKDCRPFNTSSFEFSRFRVIMDMSRSGDPSSEGSSTTPDSPHGRESSREGKLDAGSDKEKKRGEVTCDNGRWIFSELRCFRDCAAYVPGRQYSALIPGALASQRNRSVPHGTQLLVDAEQPHVFVEKQIGGLRGLLMKLNASPQPAGWSRIFEVKGQCFEDCPSWPMRQHMVRDSGGGLRVGSLLRLACGEKPDISIRCGIRGQHIATWLDGELPLTPASRSDPFPSTLRAFSKMCPSSFANTREAVMNMTFWAKLSDDERAMFMILALGCFGSLCGLACTYFLSPYVPDEPDGEGEGEADAESAEGEVEDPSHPGLRRFNLLTGEVERSTSRSTRGMAMAWGPCRVSKASRLAGYLQDASPQPTGCANCDKAATHVCFPCSHLCLCVTCADDLLRSTGRAFQELGPAREVREERIDSHRGSLSMDEQPCCPLCGQFVFCVIDAKPATWRTA</sequence>
<accession>A0ABP0NC66</accession>
<feature type="region of interest" description="Disordered" evidence="1">
    <location>
        <begin position="710"/>
        <end position="747"/>
    </location>
</feature>
<evidence type="ECO:0008006" key="4">
    <source>
        <dbReference type="Google" id="ProtNLM"/>
    </source>
</evidence>
<feature type="region of interest" description="Disordered" evidence="1">
    <location>
        <begin position="976"/>
        <end position="1003"/>
    </location>
</feature>
<organism evidence="2 3">
    <name type="scientific">Durusdinium trenchii</name>
    <dbReference type="NCBI Taxonomy" id="1381693"/>
    <lineage>
        <taxon>Eukaryota</taxon>
        <taxon>Sar</taxon>
        <taxon>Alveolata</taxon>
        <taxon>Dinophyceae</taxon>
        <taxon>Suessiales</taxon>
        <taxon>Symbiodiniaceae</taxon>
        <taxon>Durusdinium</taxon>
    </lineage>
</organism>
<dbReference type="EMBL" id="CAXAMM010027668">
    <property type="protein sequence ID" value="CAK9061271.1"/>
    <property type="molecule type" value="Genomic_DNA"/>
</dbReference>
<feature type="compositionally biased region" description="Basic and acidic residues" evidence="1">
    <location>
        <begin position="587"/>
        <end position="605"/>
    </location>
</feature>
<feature type="compositionally biased region" description="Basic and acidic residues" evidence="1">
    <location>
        <begin position="726"/>
        <end position="747"/>
    </location>
</feature>
<keyword evidence="3" id="KW-1185">Reference proteome</keyword>
<comment type="caution">
    <text evidence="2">The sequence shown here is derived from an EMBL/GenBank/DDBJ whole genome shotgun (WGS) entry which is preliminary data.</text>
</comment>
<gene>
    <name evidence="2" type="ORF">SCF082_LOCUS32116</name>
</gene>
<protein>
    <recommendedName>
        <fullName evidence="4">RING-type domain-containing protein</fullName>
    </recommendedName>
</protein>
<proteinExistence type="predicted"/>
<reference evidence="2 3" key="1">
    <citation type="submission" date="2024-02" db="EMBL/GenBank/DDBJ databases">
        <authorList>
            <person name="Chen Y."/>
            <person name="Shah S."/>
            <person name="Dougan E. K."/>
            <person name="Thang M."/>
            <person name="Chan C."/>
        </authorList>
    </citation>
    <scope>NUCLEOTIDE SEQUENCE [LARGE SCALE GENOMIC DNA]</scope>
</reference>
<evidence type="ECO:0000313" key="3">
    <source>
        <dbReference type="Proteomes" id="UP001642464"/>
    </source>
</evidence>
<feature type="compositionally biased region" description="Low complexity" evidence="1">
    <location>
        <begin position="710"/>
        <end position="725"/>
    </location>
</feature>
<evidence type="ECO:0000313" key="2">
    <source>
        <dbReference type="EMBL" id="CAK9061271.1"/>
    </source>
</evidence>
<feature type="region of interest" description="Disordered" evidence="1">
    <location>
        <begin position="584"/>
        <end position="613"/>
    </location>
</feature>
<feature type="compositionally biased region" description="Acidic residues" evidence="1">
    <location>
        <begin position="976"/>
        <end position="995"/>
    </location>
</feature>